<dbReference type="EMBL" id="JAJGAK010000003">
    <property type="protein sequence ID" value="MCC8363960.1"/>
    <property type="molecule type" value="Genomic_DNA"/>
</dbReference>
<proteinExistence type="predicted"/>
<reference evidence="2" key="1">
    <citation type="submission" date="2021-10" db="EMBL/GenBank/DDBJ databases">
        <authorList>
            <person name="Lyu M."/>
            <person name="Wang X."/>
            <person name="Meng X."/>
            <person name="Xu K."/>
        </authorList>
    </citation>
    <scope>NUCLEOTIDE SEQUENCE</scope>
    <source>
        <strain evidence="2">A6</strain>
    </source>
</reference>
<evidence type="ECO:0000313" key="3">
    <source>
        <dbReference type="Proteomes" id="UP001165293"/>
    </source>
</evidence>
<keyword evidence="1" id="KW-0812">Transmembrane</keyword>
<keyword evidence="3" id="KW-1185">Reference proteome</keyword>
<name>A0ABS8JKE5_9GAMM</name>
<sequence>MFCAILVLAWGVSLLMGWLHALHPFPAETYRFLAVAKQWLVYFDVGFAAAALLVGATRFIKETWEAQ</sequence>
<evidence type="ECO:0000256" key="1">
    <source>
        <dbReference type="SAM" id="Phobius"/>
    </source>
</evidence>
<keyword evidence="1" id="KW-0472">Membrane</keyword>
<accession>A0ABS8JKE5</accession>
<feature type="transmembrane region" description="Helical" evidence="1">
    <location>
        <begin position="40"/>
        <end position="60"/>
    </location>
</feature>
<gene>
    <name evidence="2" type="ORF">LK996_12850</name>
</gene>
<comment type="caution">
    <text evidence="2">The sequence shown here is derived from an EMBL/GenBank/DDBJ whole genome shotgun (WGS) entry which is preliminary data.</text>
</comment>
<dbReference type="RefSeq" id="WP_230527752.1">
    <property type="nucleotide sequence ID" value="NZ_JAJGAK010000003.1"/>
</dbReference>
<evidence type="ECO:0000313" key="2">
    <source>
        <dbReference type="EMBL" id="MCC8363960.1"/>
    </source>
</evidence>
<protein>
    <submittedName>
        <fullName evidence="2">Uncharacterized protein</fullName>
    </submittedName>
</protein>
<organism evidence="2 3">
    <name type="scientific">Noviluteimonas lactosilytica</name>
    <dbReference type="NCBI Taxonomy" id="2888523"/>
    <lineage>
        <taxon>Bacteria</taxon>
        <taxon>Pseudomonadati</taxon>
        <taxon>Pseudomonadota</taxon>
        <taxon>Gammaproteobacteria</taxon>
        <taxon>Lysobacterales</taxon>
        <taxon>Lysobacteraceae</taxon>
        <taxon>Noviluteimonas</taxon>
    </lineage>
</organism>
<keyword evidence="1" id="KW-1133">Transmembrane helix</keyword>
<dbReference type="Proteomes" id="UP001165293">
    <property type="component" value="Unassembled WGS sequence"/>
</dbReference>